<organism evidence="2 3">
    <name type="scientific">Caballeronia mineralivorans PML1(12)</name>
    <dbReference type="NCBI Taxonomy" id="908627"/>
    <lineage>
        <taxon>Bacteria</taxon>
        <taxon>Pseudomonadati</taxon>
        <taxon>Pseudomonadota</taxon>
        <taxon>Betaproteobacteria</taxon>
        <taxon>Burkholderiales</taxon>
        <taxon>Burkholderiaceae</taxon>
        <taxon>Caballeronia</taxon>
    </lineage>
</organism>
<sequence length="113" mass="12558">MDEFSARLRQERRRMKLNQTEFAVLGGVQKQAQFQYEKGMRRPNSDYLAAISAAGVDVHYLLSGQPSTVTLSVDEGALIAGYRELDARERAGVRALVETIVAKPRSTAKNDES</sequence>
<dbReference type="GO" id="GO:0003677">
    <property type="term" value="F:DNA binding"/>
    <property type="evidence" value="ECO:0007669"/>
    <property type="project" value="InterPro"/>
</dbReference>
<dbReference type="Proteomes" id="UP000035963">
    <property type="component" value="Unassembled WGS sequence"/>
</dbReference>
<dbReference type="SUPFAM" id="SSF47413">
    <property type="entry name" value="lambda repressor-like DNA-binding domains"/>
    <property type="match status" value="1"/>
</dbReference>
<comment type="caution">
    <text evidence="2">The sequence shown here is derived from an EMBL/GenBank/DDBJ whole genome shotgun (WGS) entry which is preliminary data.</text>
</comment>
<keyword evidence="3" id="KW-1185">Reference proteome</keyword>
<dbReference type="Pfam" id="PF01381">
    <property type="entry name" value="HTH_3"/>
    <property type="match status" value="1"/>
</dbReference>
<dbReference type="InterPro" id="IPR001387">
    <property type="entry name" value="Cro/C1-type_HTH"/>
</dbReference>
<dbReference type="PATRIC" id="fig|908627.4.peg.2481"/>
<evidence type="ECO:0000259" key="1">
    <source>
        <dbReference type="PROSITE" id="PS50943"/>
    </source>
</evidence>
<dbReference type="AlphaFoldDB" id="A0A0J1D0N8"/>
<feature type="domain" description="HTH cro/C1-type" evidence="1">
    <location>
        <begin position="8"/>
        <end position="61"/>
    </location>
</feature>
<dbReference type="Gene3D" id="1.10.260.40">
    <property type="entry name" value="lambda repressor-like DNA-binding domains"/>
    <property type="match status" value="1"/>
</dbReference>
<dbReference type="CDD" id="cd00093">
    <property type="entry name" value="HTH_XRE"/>
    <property type="match status" value="1"/>
</dbReference>
<evidence type="ECO:0000313" key="3">
    <source>
        <dbReference type="Proteomes" id="UP000035963"/>
    </source>
</evidence>
<dbReference type="PROSITE" id="PS50943">
    <property type="entry name" value="HTH_CROC1"/>
    <property type="match status" value="1"/>
</dbReference>
<name>A0A0J1D0N8_9BURK</name>
<dbReference type="InterPro" id="IPR010982">
    <property type="entry name" value="Lambda_DNA-bd_dom_sf"/>
</dbReference>
<proteinExistence type="predicted"/>
<gene>
    <name evidence="2" type="ORF">EOS_11175</name>
</gene>
<reference evidence="2 3" key="1">
    <citation type="journal article" date="2015" name="Genome Announc.">
        <title>Draft Genome Sequence of Burkholderia sp. Strain PML1(12), an Ectomycorrhizosphere-Inhabiting Bacterium with Effective Mineral-Weathering Ability.</title>
        <authorList>
            <person name="Uroz S."/>
            <person name="Oger P."/>
        </authorList>
    </citation>
    <scope>NUCLEOTIDE SEQUENCE [LARGE SCALE GENOMIC DNA]</scope>
    <source>
        <strain evidence="3">PML1(12)</strain>
    </source>
</reference>
<dbReference type="EMBL" id="AEJF01000075">
    <property type="protein sequence ID" value="KLU26332.1"/>
    <property type="molecule type" value="Genomic_DNA"/>
</dbReference>
<protein>
    <submittedName>
        <fullName evidence="2">XRE family transcriptional regulator</fullName>
    </submittedName>
</protein>
<evidence type="ECO:0000313" key="2">
    <source>
        <dbReference type="EMBL" id="KLU26332.1"/>
    </source>
</evidence>
<dbReference type="SMART" id="SM00530">
    <property type="entry name" value="HTH_XRE"/>
    <property type="match status" value="1"/>
</dbReference>
<accession>A0A0J1D0N8</accession>